<feature type="region of interest" description="Disordered" evidence="1">
    <location>
        <begin position="1"/>
        <end position="33"/>
    </location>
</feature>
<name>A0A6C0F8M8_9ZZZZ</name>
<evidence type="ECO:0008006" key="3">
    <source>
        <dbReference type="Google" id="ProtNLM"/>
    </source>
</evidence>
<evidence type="ECO:0000313" key="2">
    <source>
        <dbReference type="EMBL" id="QHT36973.1"/>
    </source>
</evidence>
<proteinExistence type="predicted"/>
<sequence>MPYRSNVRTRNRKRARTASKRSRRSKRKTKIIDPPFSRSFSKGTLASIGCCSIDPEDGYHYQNYENISVFLKTIRENNPSMKQHIYLFPQKKEAFLEYGIQTDKLTVLEMSYEDFKKDILKGVYKHTAQFVPIILNLSLTDSENHANILVVNKKTKIIELFEPHGARTSSSELGGIQSVYKKKKRALNKFFKKILPGYTIVNVVEAVRKTAFQMTDDPRGHSGFCVTWSILYAHYRFLNPDVNLSLLIRYIHKKINAHYILRYAKYIETLVKNENQRKFDKHLKK</sequence>
<evidence type="ECO:0000256" key="1">
    <source>
        <dbReference type="SAM" id="MobiDB-lite"/>
    </source>
</evidence>
<feature type="compositionally biased region" description="Basic residues" evidence="1">
    <location>
        <begin position="7"/>
        <end position="29"/>
    </location>
</feature>
<accession>A0A6C0F8M8</accession>
<dbReference type="EMBL" id="MN738788">
    <property type="protein sequence ID" value="QHT36973.1"/>
    <property type="molecule type" value="Genomic_DNA"/>
</dbReference>
<reference evidence="2" key="1">
    <citation type="journal article" date="2020" name="Nature">
        <title>Giant virus diversity and host interactions through global metagenomics.</title>
        <authorList>
            <person name="Schulz F."/>
            <person name="Roux S."/>
            <person name="Paez-Espino D."/>
            <person name="Jungbluth S."/>
            <person name="Walsh D.A."/>
            <person name="Denef V.J."/>
            <person name="McMahon K.D."/>
            <person name="Konstantinidis K.T."/>
            <person name="Eloe-Fadrosh E.A."/>
            <person name="Kyrpides N.C."/>
            <person name="Woyke T."/>
        </authorList>
    </citation>
    <scope>NUCLEOTIDE SEQUENCE</scope>
    <source>
        <strain evidence="2">GVMAG-S-ERX555967-130</strain>
    </source>
</reference>
<organism evidence="2">
    <name type="scientific">viral metagenome</name>
    <dbReference type="NCBI Taxonomy" id="1070528"/>
    <lineage>
        <taxon>unclassified sequences</taxon>
        <taxon>metagenomes</taxon>
        <taxon>organismal metagenomes</taxon>
    </lineage>
</organism>
<protein>
    <recommendedName>
        <fullName evidence="3">Ubiquitin-like protease family profile domain-containing protein</fullName>
    </recommendedName>
</protein>
<dbReference type="AlphaFoldDB" id="A0A6C0F8M8"/>